<evidence type="ECO:0000313" key="2">
    <source>
        <dbReference type="EMBL" id="MFD0976560.1"/>
    </source>
</evidence>
<dbReference type="RefSeq" id="WP_380737996.1">
    <property type="nucleotide sequence ID" value="NZ_JBHTJP010000032.1"/>
</dbReference>
<reference evidence="3" key="1">
    <citation type="journal article" date="2019" name="Int. J. Syst. Evol. Microbiol.">
        <title>The Global Catalogue of Microorganisms (GCM) 10K type strain sequencing project: providing services to taxonomists for standard genome sequencing and annotation.</title>
        <authorList>
            <consortium name="The Broad Institute Genomics Platform"/>
            <consortium name="The Broad Institute Genome Sequencing Center for Infectious Disease"/>
            <person name="Wu L."/>
            <person name="Ma J."/>
        </authorList>
    </citation>
    <scope>NUCLEOTIDE SEQUENCE [LARGE SCALE GENOMIC DNA]</scope>
    <source>
        <strain evidence="3">CCUG 60898</strain>
    </source>
</reference>
<accession>A0ABW3IFK9</accession>
<keyword evidence="3" id="KW-1185">Reference proteome</keyword>
<dbReference type="Proteomes" id="UP001597100">
    <property type="component" value="Unassembled WGS sequence"/>
</dbReference>
<evidence type="ECO:0000313" key="3">
    <source>
        <dbReference type="Proteomes" id="UP001597100"/>
    </source>
</evidence>
<dbReference type="EMBL" id="JBHTJP010000032">
    <property type="protein sequence ID" value="MFD0976560.1"/>
    <property type="molecule type" value="Genomic_DNA"/>
</dbReference>
<feature type="region of interest" description="Disordered" evidence="1">
    <location>
        <begin position="58"/>
        <end position="77"/>
    </location>
</feature>
<evidence type="ECO:0008006" key="4">
    <source>
        <dbReference type="Google" id="ProtNLM"/>
    </source>
</evidence>
<evidence type="ECO:0000256" key="1">
    <source>
        <dbReference type="SAM" id="MobiDB-lite"/>
    </source>
</evidence>
<gene>
    <name evidence="2" type="ORF">ACFQ1G_07135</name>
</gene>
<name>A0ABW3IFK9_9FLAO</name>
<organism evidence="2 3">
    <name type="scientific">Salinimicrobium gaetbulicola</name>
    <dbReference type="NCBI Taxonomy" id="999702"/>
    <lineage>
        <taxon>Bacteria</taxon>
        <taxon>Pseudomonadati</taxon>
        <taxon>Bacteroidota</taxon>
        <taxon>Flavobacteriia</taxon>
        <taxon>Flavobacteriales</taxon>
        <taxon>Flavobacteriaceae</taxon>
        <taxon>Salinimicrobium</taxon>
    </lineage>
</organism>
<comment type="caution">
    <text evidence="2">The sequence shown here is derived from an EMBL/GenBank/DDBJ whole genome shotgun (WGS) entry which is preliminary data.</text>
</comment>
<sequence>MPSQTNEQALEAAIQETLSGITIEKIKEQDHNLNELLESVDLSTYGLERTKLNDSIGLDASETGLDPQNPNPRGAHGEKEEDILENIIKNFNERWFQGWEATPDEQKMKFIQLSKHIQAHQDFESKVANNTDKQNSDLALEKIIDEVMRKQRKNELDLYRLYAKDEAFYQAFFDTMKRMVSMGGNRNQL</sequence>
<protein>
    <recommendedName>
        <fullName evidence="4">Type I restriction enzyme R subunit</fullName>
    </recommendedName>
</protein>
<proteinExistence type="predicted"/>